<dbReference type="Proteomes" id="UP001432128">
    <property type="component" value="Chromosome"/>
</dbReference>
<accession>A0AAU4K5G9</accession>
<evidence type="ECO:0008006" key="3">
    <source>
        <dbReference type="Google" id="ProtNLM"/>
    </source>
</evidence>
<evidence type="ECO:0000313" key="2">
    <source>
        <dbReference type="Proteomes" id="UP001432128"/>
    </source>
</evidence>
<gene>
    <name evidence="1" type="ORF">OG579_06125</name>
</gene>
<protein>
    <recommendedName>
        <fullName evidence="3">O-acyltransferase WSD1 C-terminal domain-containing protein</fullName>
    </recommendedName>
</protein>
<proteinExistence type="predicted"/>
<dbReference type="RefSeq" id="WP_328858453.1">
    <property type="nucleotide sequence ID" value="NZ_CP108021.1"/>
</dbReference>
<keyword evidence="2" id="KW-1185">Reference proteome</keyword>
<dbReference type="EMBL" id="CP108021">
    <property type="protein sequence ID" value="WUM21365.1"/>
    <property type="molecule type" value="Genomic_DNA"/>
</dbReference>
<sequence length="441" mass="46947">MELMTATDAQAYWMSATIPSDQFLLYCFDRGVGPGDSIDEIGSALLGRAAGIDDLMLRIVEVPHGLDFPYWVHAPVSTRQLRRHRAQGWDDCLRILGAEMADQIDLTDHGWRVHLFDPISDAPGVHGATVVAVLQIAHALADGTLASDIARRLFGPDPLVSDSLGSVADIGTFSPTRAVARAVVSMPVRAGRLAVAAVGAHRAHRWRERDIAEGRVSAAPAGGPLVAVNTRPDHRRELRTVHTDRDALRAIGGSVTRGALVVISEALAEHLDVDPSVGLRAEITVAKPGVRLARNHFRNAGIDLWITEPDRAVRARRIGDEIDAAVLRAAHPATVAESRAMASVPAALIRWGVAGFDADVVPDTMTGNVVVSSVNRGPADLVLGGGRLVFTTGFPALSPMQTLTHGVHGIGDRVVISICSSPTGLADVDAYRDRLAARLNT</sequence>
<dbReference type="KEGG" id="whr:OG579_06125"/>
<dbReference type="AlphaFoldDB" id="A0AAU4K5G9"/>
<name>A0AAU4K5G9_9NOCA</name>
<evidence type="ECO:0000313" key="1">
    <source>
        <dbReference type="EMBL" id="WUM21365.1"/>
    </source>
</evidence>
<organism evidence="1 2">
    <name type="scientific">Williamsia herbipolensis</name>
    <dbReference type="NCBI Taxonomy" id="1603258"/>
    <lineage>
        <taxon>Bacteria</taxon>
        <taxon>Bacillati</taxon>
        <taxon>Actinomycetota</taxon>
        <taxon>Actinomycetes</taxon>
        <taxon>Mycobacteriales</taxon>
        <taxon>Nocardiaceae</taxon>
        <taxon>Williamsia</taxon>
    </lineage>
</organism>
<reference evidence="1 2" key="1">
    <citation type="submission" date="2022-10" db="EMBL/GenBank/DDBJ databases">
        <title>The complete genomes of actinobacterial strains from the NBC collection.</title>
        <authorList>
            <person name="Joergensen T.S."/>
            <person name="Alvarez Arevalo M."/>
            <person name="Sterndorff E.B."/>
            <person name="Faurdal D."/>
            <person name="Vuksanovic O."/>
            <person name="Mourched A.-S."/>
            <person name="Charusanti P."/>
            <person name="Shaw S."/>
            <person name="Blin K."/>
            <person name="Weber T."/>
        </authorList>
    </citation>
    <scope>NUCLEOTIDE SEQUENCE [LARGE SCALE GENOMIC DNA]</scope>
    <source>
        <strain evidence="1 2">NBC_00319</strain>
    </source>
</reference>